<evidence type="ECO:0000313" key="4">
    <source>
        <dbReference type="Proteomes" id="UP000765802"/>
    </source>
</evidence>
<feature type="domain" description="LTD" evidence="2">
    <location>
        <begin position="23"/>
        <end position="131"/>
    </location>
</feature>
<dbReference type="Pfam" id="PF00932">
    <property type="entry name" value="LTD"/>
    <property type="match status" value="2"/>
</dbReference>
<evidence type="ECO:0000256" key="1">
    <source>
        <dbReference type="SAM" id="SignalP"/>
    </source>
</evidence>
<dbReference type="RefSeq" id="WP_187257088.1">
    <property type="nucleotide sequence ID" value="NZ_JBHULF010000007.1"/>
</dbReference>
<dbReference type="SUPFAM" id="SSF74853">
    <property type="entry name" value="Lamin A/C globular tail domain"/>
    <property type="match status" value="1"/>
</dbReference>
<organism evidence="3 4">
    <name type="scientific">Flavihumibacter stibioxidans</name>
    <dbReference type="NCBI Taxonomy" id="1834163"/>
    <lineage>
        <taxon>Bacteria</taxon>
        <taxon>Pseudomonadati</taxon>
        <taxon>Bacteroidota</taxon>
        <taxon>Chitinophagia</taxon>
        <taxon>Chitinophagales</taxon>
        <taxon>Chitinophagaceae</taxon>
        <taxon>Flavihumibacter</taxon>
    </lineage>
</organism>
<protein>
    <recommendedName>
        <fullName evidence="2">LTD domain-containing protein</fullName>
    </recommendedName>
</protein>
<name>A0ABR7MB82_9BACT</name>
<accession>A0ABR7MB82</accession>
<feature type="signal peptide" evidence="1">
    <location>
        <begin position="1"/>
        <end position="18"/>
    </location>
</feature>
<dbReference type="InterPro" id="IPR036415">
    <property type="entry name" value="Lamin_tail_dom_sf"/>
</dbReference>
<proteinExistence type="predicted"/>
<feature type="domain" description="LTD" evidence="2">
    <location>
        <begin position="286"/>
        <end position="403"/>
    </location>
</feature>
<dbReference type="EMBL" id="MBUA01000023">
    <property type="protein sequence ID" value="MBC6491769.1"/>
    <property type="molecule type" value="Genomic_DNA"/>
</dbReference>
<comment type="caution">
    <text evidence="3">The sequence shown here is derived from an EMBL/GenBank/DDBJ whole genome shotgun (WGS) entry which is preliminary data.</text>
</comment>
<sequence length="566" mass="62043">MVKSGLLCVLLLCAESLAAQRFSVVITELMADPVPSVGLPAEEYIELTNVSGRLIDLSRWRLTNGRTTGQFPDSVFLYPDSILILCANRAYPYFQPYGRVIILDRFPVISNSGDTLVLQDANLETVHAVAWHPSLLPEGKNDGGWSLEMVNKNLPCSFRQNWKASENTSGGTPGKPNSLDTATAVVTVSLLVHAHCPDPYRVVLEFDDAIDPNAAGNISLYESDLAPVIVSAKAIPPLFHQVELQLADSLKKGNIHWLSAAKVPACDLHPSGATRRVKVGLPAERPEGLVINELMNNPPAGGADYVELFNAGSAAVNLQQLSFGNRNSRGEIASVKQLATTPRYLFPGDYIALTTDPGWLQHQYHTIDPFALLQSGSLPSWPDQRGHVLLLNQDNQVMDELPYDESWHFELVRNQEGVALERTDPAKNTSERTNWHSAAMHAGYGTPGYKNSQSLEGSGKPAAVWLEAPYFSPDGDGQNESCNIQYRFPVPGYVCSIRIYDRTGQPVRNLVSNGLCGTAGQFAWDGRNDGGKLLPASIYILVTETFHLSGKTKRYRIPVTLARPFR</sequence>
<feature type="chain" id="PRO_5046621623" description="LTD domain-containing protein" evidence="1">
    <location>
        <begin position="19"/>
        <end position="566"/>
    </location>
</feature>
<dbReference type="Gene3D" id="2.60.40.4070">
    <property type="match status" value="1"/>
</dbReference>
<reference evidence="3 4" key="1">
    <citation type="submission" date="2016-07" db="EMBL/GenBank/DDBJ databases">
        <title>Genome analysis of Flavihumibacter stibioxidans YS-17.</title>
        <authorList>
            <person name="Shi K."/>
            <person name="Han Y."/>
            <person name="Wang G."/>
        </authorList>
    </citation>
    <scope>NUCLEOTIDE SEQUENCE [LARGE SCALE GENOMIC DNA]</scope>
    <source>
        <strain evidence="3 4">YS-17</strain>
    </source>
</reference>
<evidence type="ECO:0000313" key="3">
    <source>
        <dbReference type="EMBL" id="MBC6491769.1"/>
    </source>
</evidence>
<gene>
    <name evidence="3" type="ORF">BC349_11970</name>
</gene>
<dbReference type="Proteomes" id="UP000765802">
    <property type="component" value="Unassembled WGS sequence"/>
</dbReference>
<keyword evidence="4" id="KW-1185">Reference proteome</keyword>
<dbReference type="InterPro" id="IPR001322">
    <property type="entry name" value="Lamin_tail_dom"/>
</dbReference>
<keyword evidence="1" id="KW-0732">Signal</keyword>
<evidence type="ECO:0000259" key="2">
    <source>
        <dbReference type="Pfam" id="PF00932"/>
    </source>
</evidence>